<dbReference type="PANTHER" id="PTHR45639:SF32">
    <property type="entry name" value="HEAT SHOCK PROTEIN PDR13"/>
    <property type="match status" value="1"/>
</dbReference>
<dbReference type="VEuPathDB" id="FungiDB:SCODWIG_01614"/>
<protein>
    <submittedName>
        <fullName evidence="5">Related to Ribosome-associated complex subunit SSZ1</fullName>
    </submittedName>
</protein>
<dbReference type="GO" id="GO:0140662">
    <property type="term" value="F:ATP-dependent protein folding chaperone"/>
    <property type="evidence" value="ECO:0007669"/>
    <property type="project" value="InterPro"/>
</dbReference>
<evidence type="ECO:0000313" key="6">
    <source>
        <dbReference type="Proteomes" id="UP000262825"/>
    </source>
</evidence>
<dbReference type="PRINTS" id="PR00301">
    <property type="entry name" value="HEATSHOCK70"/>
</dbReference>
<dbReference type="GO" id="GO:0005524">
    <property type="term" value="F:ATP binding"/>
    <property type="evidence" value="ECO:0007669"/>
    <property type="project" value="UniProtKB-KW"/>
</dbReference>
<dbReference type="Pfam" id="PF00012">
    <property type="entry name" value="HSP70"/>
    <property type="match status" value="1"/>
</dbReference>
<organism evidence="5 6">
    <name type="scientific">Saccharomycodes ludwigii</name>
    <dbReference type="NCBI Taxonomy" id="36035"/>
    <lineage>
        <taxon>Eukaryota</taxon>
        <taxon>Fungi</taxon>
        <taxon>Dikarya</taxon>
        <taxon>Ascomycota</taxon>
        <taxon>Saccharomycotina</taxon>
        <taxon>Saccharomycetes</taxon>
        <taxon>Saccharomycodales</taxon>
        <taxon>Saccharomycodaceae</taxon>
        <taxon>Saccharomycodes</taxon>
    </lineage>
</organism>
<dbReference type="Gene3D" id="3.30.30.30">
    <property type="match status" value="1"/>
</dbReference>
<gene>
    <name evidence="5" type="ORF">SCODWIG_01614</name>
</gene>
<dbReference type="FunFam" id="3.90.640.10:FF:000010">
    <property type="entry name" value="heat shock 70 kDa protein 14"/>
    <property type="match status" value="1"/>
</dbReference>
<dbReference type="AlphaFoldDB" id="A0A376B5C2"/>
<keyword evidence="3" id="KW-0067">ATP-binding</keyword>
<dbReference type="GO" id="GO:0005634">
    <property type="term" value="C:nucleus"/>
    <property type="evidence" value="ECO:0007669"/>
    <property type="project" value="TreeGrafter"/>
</dbReference>
<evidence type="ECO:0000256" key="4">
    <source>
        <dbReference type="SAM" id="MobiDB-lite"/>
    </source>
</evidence>
<keyword evidence="2" id="KW-0547">Nucleotide-binding</keyword>
<dbReference type="InterPro" id="IPR013126">
    <property type="entry name" value="Hsp_70_fam"/>
</dbReference>
<proteinExistence type="inferred from homology"/>
<keyword evidence="6" id="KW-1185">Reference proteome</keyword>
<evidence type="ECO:0000256" key="1">
    <source>
        <dbReference type="ARBA" id="ARBA00007381"/>
    </source>
</evidence>
<dbReference type="Proteomes" id="UP000262825">
    <property type="component" value="Unassembled WGS sequence"/>
</dbReference>
<reference evidence="6" key="1">
    <citation type="submission" date="2018-06" db="EMBL/GenBank/DDBJ databases">
        <authorList>
            <person name="Guldener U."/>
        </authorList>
    </citation>
    <scope>NUCLEOTIDE SEQUENCE [LARGE SCALE GENOMIC DNA]</scope>
    <source>
        <strain evidence="6">UTAD17</strain>
    </source>
</reference>
<evidence type="ECO:0000313" key="5">
    <source>
        <dbReference type="EMBL" id="SSD59853.1"/>
    </source>
</evidence>
<dbReference type="PANTHER" id="PTHR45639">
    <property type="entry name" value="HSC70CB, ISOFORM G-RELATED"/>
    <property type="match status" value="1"/>
</dbReference>
<name>A0A376B5C2_9ASCO</name>
<dbReference type="EMBL" id="UFAJ01000217">
    <property type="protein sequence ID" value="SSD59853.1"/>
    <property type="molecule type" value="Genomic_DNA"/>
</dbReference>
<evidence type="ECO:0000256" key="3">
    <source>
        <dbReference type="ARBA" id="ARBA00022840"/>
    </source>
</evidence>
<dbReference type="InterPro" id="IPR043129">
    <property type="entry name" value="ATPase_NBD"/>
</dbReference>
<dbReference type="SUPFAM" id="SSF53067">
    <property type="entry name" value="Actin-like ATPase domain"/>
    <property type="match status" value="2"/>
</dbReference>
<evidence type="ECO:0000256" key="2">
    <source>
        <dbReference type="ARBA" id="ARBA00022741"/>
    </source>
</evidence>
<feature type="compositionally biased region" description="Acidic residues" evidence="4">
    <location>
        <begin position="488"/>
        <end position="507"/>
    </location>
</feature>
<dbReference type="GO" id="GO:0005829">
    <property type="term" value="C:cytosol"/>
    <property type="evidence" value="ECO:0007669"/>
    <property type="project" value="TreeGrafter"/>
</dbReference>
<comment type="similarity">
    <text evidence="1">Belongs to the heat shock protein 70 family.</text>
</comment>
<feature type="region of interest" description="Disordered" evidence="4">
    <location>
        <begin position="480"/>
        <end position="514"/>
    </location>
</feature>
<sequence length="561" mass="61732">MSSSFSPIVGISFGNTSSSIATVKNNDKVEVIANPDGERVIATALSYRDGDEYHGGQAIQQLIRNPKNTIINFRDLIGQPKFSKLSEDLKNRCSAGAPVVDIGDDVPGFIITNSESNKEIKLSVDEVVARHLKNLKLAADDYIGVNNKKAVITVPYDFNDLQKERIAKAASKAGLEIVQFIHEPSAALLSHLTTKTTSIHKDSNVVVADFGGLQSSVTVFAIRNNGIFTKIYTESRQDLGGSKIDDVLLKYLNSEFQKKTKVDATKNPRSLAKLKSNAILTKKTLSNTSNANISIDSLADGLDFNSSINVFKYDLVVRNVINEMVTFVEQAVEKSGLDKLEVDSILLTGGASFTPKITQTLQVVFPENQVKVISLVAGNELQHPDEMLSAGAAVQASLLADDLYEEDDLEKLLGHSVDVPQLNECIGVLDGSKKFVTIFDKYTSLPARQSFKLKSLVDGADLEVYTGKLNIKEEIIEKEEAPKKEEKKEDDDDDDENDWSEDEDDEPEVLKTKEIEPVEKLAELGIKATKNGVELIFEISRENKLKVIARDLKTNEVLQQI</sequence>
<dbReference type="Gene3D" id="3.90.640.10">
    <property type="entry name" value="Actin, Chain A, domain 4"/>
    <property type="match status" value="1"/>
</dbReference>
<dbReference type="Gene3D" id="3.30.420.40">
    <property type="match status" value="2"/>
</dbReference>
<accession>A0A376B5C2</accession>